<feature type="region of interest" description="Disordered" evidence="1">
    <location>
        <begin position="192"/>
        <end position="301"/>
    </location>
</feature>
<keyword evidence="4" id="KW-1185">Reference proteome</keyword>
<organism evidence="3 4">
    <name type="scientific">Paractinoplanes hotanensis</name>
    <dbReference type="NCBI Taxonomy" id="2906497"/>
    <lineage>
        <taxon>Bacteria</taxon>
        <taxon>Bacillati</taxon>
        <taxon>Actinomycetota</taxon>
        <taxon>Actinomycetes</taxon>
        <taxon>Micromonosporales</taxon>
        <taxon>Micromonosporaceae</taxon>
        <taxon>Paractinoplanes</taxon>
    </lineage>
</organism>
<dbReference type="EMBL" id="JAMQOL010000039">
    <property type="protein sequence ID" value="MCM4081299.1"/>
    <property type="molecule type" value="Genomic_DNA"/>
</dbReference>
<reference evidence="3 4" key="1">
    <citation type="submission" date="2022-06" db="EMBL/GenBank/DDBJ databases">
        <title>Actinoplanes abujensis sp. nov., isolated from Nigerian arid soil.</title>
        <authorList>
            <person name="Ding P."/>
        </authorList>
    </citation>
    <scope>NUCLEOTIDE SEQUENCE [LARGE SCALE GENOMIC DNA]</scope>
    <source>
        <strain evidence="4">TRM88002</strain>
    </source>
</reference>
<evidence type="ECO:0000256" key="2">
    <source>
        <dbReference type="SAM" id="Phobius"/>
    </source>
</evidence>
<feature type="compositionally biased region" description="Pro residues" evidence="1">
    <location>
        <begin position="198"/>
        <end position="219"/>
    </location>
</feature>
<gene>
    <name evidence="3" type="ORF">LXN57_27365</name>
</gene>
<feature type="region of interest" description="Disordered" evidence="1">
    <location>
        <begin position="122"/>
        <end position="147"/>
    </location>
</feature>
<evidence type="ECO:0000256" key="1">
    <source>
        <dbReference type="SAM" id="MobiDB-lite"/>
    </source>
</evidence>
<feature type="compositionally biased region" description="Pro residues" evidence="1">
    <location>
        <begin position="133"/>
        <end position="144"/>
    </location>
</feature>
<feature type="transmembrane region" description="Helical" evidence="2">
    <location>
        <begin position="80"/>
        <end position="101"/>
    </location>
</feature>
<keyword evidence="2" id="KW-0812">Transmembrane</keyword>
<keyword evidence="2" id="KW-1133">Transmembrane helix</keyword>
<protein>
    <submittedName>
        <fullName evidence="3">Uncharacterized protein</fullName>
    </submittedName>
</protein>
<evidence type="ECO:0000313" key="4">
    <source>
        <dbReference type="Proteomes" id="UP001523216"/>
    </source>
</evidence>
<sequence>MRSLNALLRALRTRRNKHGGYGTIADSGPPGLADLLEAARAPATPEELAGEKEVVAAFVAHRRRAARSSRRHRTKARIRAVLVPVTAGLALLVLAATGVAARTGNLPQEAQQRAHRLFSALGVPAPRTGNPVTPSPTPARPGPRPSLDVTALTWCQAWSGPPVLSREDRRKLSAAAGGEDGIDEYCRDLHRSASAQPPDAPSPAPPSAAPPSVEPPSAEPQPSGVPATPGPAATGEPGRPTQPGRAPTAPPSRKPPKPTHTGKPTGAPGAGRGARPNAAKQTTSPSVATTPAAEAQSDPHE</sequence>
<comment type="caution">
    <text evidence="3">The sequence shown here is derived from an EMBL/GenBank/DDBJ whole genome shotgun (WGS) entry which is preliminary data.</text>
</comment>
<evidence type="ECO:0000313" key="3">
    <source>
        <dbReference type="EMBL" id="MCM4081299.1"/>
    </source>
</evidence>
<feature type="compositionally biased region" description="Low complexity" evidence="1">
    <location>
        <begin position="282"/>
        <end position="295"/>
    </location>
</feature>
<dbReference type="RefSeq" id="WP_251801100.1">
    <property type="nucleotide sequence ID" value="NZ_JAMQOL010000039.1"/>
</dbReference>
<dbReference type="Proteomes" id="UP001523216">
    <property type="component" value="Unassembled WGS sequence"/>
</dbReference>
<accession>A0ABT0Y5I4</accession>
<keyword evidence="2" id="KW-0472">Membrane</keyword>
<proteinExistence type="predicted"/>
<name>A0ABT0Y5I4_9ACTN</name>
<feature type="compositionally biased region" description="Low complexity" evidence="1">
    <location>
        <begin position="220"/>
        <end position="247"/>
    </location>
</feature>